<feature type="transmembrane region" description="Helical" evidence="7">
    <location>
        <begin position="58"/>
        <end position="78"/>
    </location>
</feature>
<feature type="transmembrane region" description="Helical" evidence="7">
    <location>
        <begin position="90"/>
        <end position="109"/>
    </location>
</feature>
<feature type="transmembrane region" description="Helical" evidence="7">
    <location>
        <begin position="405"/>
        <end position="429"/>
    </location>
</feature>
<keyword evidence="3 7" id="KW-0812">Transmembrane</keyword>
<evidence type="ECO:0000256" key="5">
    <source>
        <dbReference type="ARBA" id="ARBA00023136"/>
    </source>
</evidence>
<evidence type="ECO:0000256" key="2">
    <source>
        <dbReference type="ARBA" id="ARBA00022448"/>
    </source>
</evidence>
<feature type="transmembrane region" description="Helical" evidence="7">
    <location>
        <begin position="300"/>
        <end position="320"/>
    </location>
</feature>
<evidence type="ECO:0000256" key="3">
    <source>
        <dbReference type="ARBA" id="ARBA00022692"/>
    </source>
</evidence>
<dbReference type="InterPro" id="IPR036291">
    <property type="entry name" value="NAD(P)-bd_dom_sf"/>
</dbReference>
<dbReference type="InterPro" id="IPR036259">
    <property type="entry name" value="MFS_trans_sf"/>
</dbReference>
<dbReference type="Proteomes" id="UP001597168">
    <property type="component" value="Unassembled WGS sequence"/>
</dbReference>
<reference evidence="10" key="1">
    <citation type="journal article" date="2019" name="Int. J. Syst. Evol. Microbiol.">
        <title>The Global Catalogue of Microorganisms (GCM) 10K type strain sequencing project: providing services to taxonomists for standard genome sequencing and annotation.</title>
        <authorList>
            <consortium name="The Broad Institute Genomics Platform"/>
            <consortium name="The Broad Institute Genome Sequencing Center for Infectious Disease"/>
            <person name="Wu L."/>
            <person name="Ma J."/>
        </authorList>
    </citation>
    <scope>NUCLEOTIDE SEQUENCE [LARGE SCALE GENOMIC DNA]</scope>
    <source>
        <strain evidence="10">CCUG 60214</strain>
    </source>
</reference>
<dbReference type="SUPFAM" id="SSF51735">
    <property type="entry name" value="NAD(P)-binding Rossmann-fold domains"/>
    <property type="match status" value="1"/>
</dbReference>
<feature type="transmembrane region" description="Helical" evidence="7">
    <location>
        <begin position="228"/>
        <end position="254"/>
    </location>
</feature>
<dbReference type="PRINTS" id="PR00080">
    <property type="entry name" value="SDRFAMILY"/>
</dbReference>
<dbReference type="RefSeq" id="WP_380724424.1">
    <property type="nucleotide sequence ID" value="NZ_JBHTLK010000087.1"/>
</dbReference>
<feature type="transmembrane region" description="Helical" evidence="7">
    <location>
        <begin position="362"/>
        <end position="385"/>
    </location>
</feature>
<dbReference type="CDD" id="cd17328">
    <property type="entry name" value="MFS_spinster_like"/>
    <property type="match status" value="1"/>
</dbReference>
<feature type="transmembrane region" description="Helical" evidence="7">
    <location>
        <begin position="326"/>
        <end position="350"/>
    </location>
</feature>
<keyword evidence="2" id="KW-0813">Transport</keyword>
<dbReference type="SMART" id="SM00822">
    <property type="entry name" value="PKS_KR"/>
    <property type="match status" value="1"/>
</dbReference>
<dbReference type="PRINTS" id="PR00081">
    <property type="entry name" value="GDHRDH"/>
</dbReference>
<keyword evidence="4 7" id="KW-1133">Transmembrane helix</keyword>
<dbReference type="SUPFAM" id="SSF103473">
    <property type="entry name" value="MFS general substrate transporter"/>
    <property type="match status" value="1"/>
</dbReference>
<proteinExistence type="predicted"/>
<protein>
    <submittedName>
        <fullName evidence="9">MFS transporter</fullName>
    </submittedName>
</protein>
<feature type="domain" description="Major facilitator superfamily (MFS) profile" evidence="8">
    <location>
        <begin position="24"/>
        <end position="433"/>
    </location>
</feature>
<feature type="transmembrane region" description="Helical" evidence="7">
    <location>
        <begin position="266"/>
        <end position="288"/>
    </location>
</feature>
<dbReference type="Gene3D" id="3.40.50.720">
    <property type="entry name" value="NAD(P)-binding Rossmann-like Domain"/>
    <property type="match status" value="1"/>
</dbReference>
<dbReference type="PANTHER" id="PTHR23505:SF79">
    <property type="entry name" value="PROTEIN SPINSTER"/>
    <property type="match status" value="1"/>
</dbReference>
<dbReference type="InterPro" id="IPR044770">
    <property type="entry name" value="MFS_spinster-like"/>
</dbReference>
<accession>A0ABW3QW05</accession>
<dbReference type="InterPro" id="IPR057326">
    <property type="entry name" value="KR_dom"/>
</dbReference>
<evidence type="ECO:0000256" key="1">
    <source>
        <dbReference type="ARBA" id="ARBA00004651"/>
    </source>
</evidence>
<feature type="transmembrane region" description="Helical" evidence="7">
    <location>
        <begin position="21"/>
        <end position="38"/>
    </location>
</feature>
<dbReference type="InterPro" id="IPR002347">
    <property type="entry name" value="SDR_fam"/>
</dbReference>
<keyword evidence="10" id="KW-1185">Reference proteome</keyword>
<evidence type="ECO:0000256" key="6">
    <source>
        <dbReference type="SAM" id="MobiDB-lite"/>
    </source>
</evidence>
<dbReference type="Pfam" id="PF07690">
    <property type="entry name" value="MFS_1"/>
    <property type="match status" value="1"/>
</dbReference>
<dbReference type="EMBL" id="JBHTLK010000087">
    <property type="protein sequence ID" value="MFD1149008.1"/>
    <property type="molecule type" value="Genomic_DNA"/>
</dbReference>
<keyword evidence="5 7" id="KW-0472">Membrane</keyword>
<feature type="transmembrane region" description="Helical" evidence="7">
    <location>
        <begin position="148"/>
        <end position="171"/>
    </location>
</feature>
<name>A0ABW3QW05_9PSEU</name>
<sequence length="756" mass="79084">MPHQVSAREAVGRAARQAPNAWRVLALLAVANLLNFYDRTVPAIVVEPIKAEFGLTDLQIGLLSASFTVVYALAGIALGRLADRVARRKVMAWGLITWSLFTAAGGGAWSFASLLLFRIGVGVGEASYAPAANSLIADLFPAHKRSRAVAVFQFGLPLGLVLSFFTTGAIVEAFGSWRAPFVVAAIPGLLVGVALFFIREPERGAAEERATASTEVTRPIRALLRIPTLWWLVVSGIGLQVGAYAAATFLVPLFQRYFGMSLTAAAVNTGVAMGVSGVLGLLLGGASADRASRKSRRGRLLVAVVALAVAAPLTFWALSLPNTEPVLFLVVFSLGWLLQFSFHTSALPTVSDVVEPRLRSTAIALFFAAFYLLGGAFGPIVAGALSDHYAATATEIPPGLTAEAVGLHDSLLVLVPASLLVAALGMLGAARTVDRDHRDATPAHDAPGTSGEDPGADTSTGWSDMATFPFRNDGAAAVVTGAASGIGAATALELARRGANLALVDIAEDGLIEVAAQARDLGVRVSTHAVDITDVAAVAALADAVAAEHGGAHVLVNSAGVSLLGYFEQLTLEEFRWLLDVNLWGTIAVTKTFLPLLMAQPAAHISNLSSAYGLIAPAGRAPYATSKFAVRGFTESLLHELEDTGVSVSVVFPGGVKTQIALKARVAAAVPPERAAAAARAQTEKYRTTPEEAARVIVDGIAARKPRVLVGNDARMLDRLARVAPVRYWKAIRGAMAASTDTTDRRDAVAEEKVSH</sequence>
<comment type="caution">
    <text evidence="9">The sequence shown here is derived from an EMBL/GenBank/DDBJ whole genome shotgun (WGS) entry which is preliminary data.</text>
</comment>
<evidence type="ECO:0000256" key="7">
    <source>
        <dbReference type="SAM" id="Phobius"/>
    </source>
</evidence>
<dbReference type="PROSITE" id="PS50850">
    <property type="entry name" value="MFS"/>
    <property type="match status" value="1"/>
</dbReference>
<organism evidence="9 10">
    <name type="scientific">Saccharothrix hoggarensis</name>
    <dbReference type="NCBI Taxonomy" id="913853"/>
    <lineage>
        <taxon>Bacteria</taxon>
        <taxon>Bacillati</taxon>
        <taxon>Actinomycetota</taxon>
        <taxon>Actinomycetes</taxon>
        <taxon>Pseudonocardiales</taxon>
        <taxon>Pseudonocardiaceae</taxon>
        <taxon>Saccharothrix</taxon>
    </lineage>
</organism>
<evidence type="ECO:0000313" key="10">
    <source>
        <dbReference type="Proteomes" id="UP001597168"/>
    </source>
</evidence>
<dbReference type="Gene3D" id="1.20.1250.20">
    <property type="entry name" value="MFS general substrate transporter like domains"/>
    <property type="match status" value="1"/>
</dbReference>
<evidence type="ECO:0000313" key="9">
    <source>
        <dbReference type="EMBL" id="MFD1149008.1"/>
    </source>
</evidence>
<evidence type="ECO:0000259" key="8">
    <source>
        <dbReference type="PROSITE" id="PS50850"/>
    </source>
</evidence>
<dbReference type="Pfam" id="PF00106">
    <property type="entry name" value="adh_short"/>
    <property type="match status" value="1"/>
</dbReference>
<dbReference type="InterPro" id="IPR011701">
    <property type="entry name" value="MFS"/>
</dbReference>
<dbReference type="PANTHER" id="PTHR23505">
    <property type="entry name" value="SPINSTER"/>
    <property type="match status" value="1"/>
</dbReference>
<gene>
    <name evidence="9" type="ORF">ACFQ3T_17905</name>
</gene>
<feature type="transmembrane region" description="Helical" evidence="7">
    <location>
        <begin position="115"/>
        <end position="136"/>
    </location>
</feature>
<feature type="region of interest" description="Disordered" evidence="6">
    <location>
        <begin position="435"/>
        <end position="463"/>
    </location>
</feature>
<comment type="subcellular location">
    <subcellularLocation>
        <location evidence="1">Cell membrane</location>
        <topology evidence="1">Multi-pass membrane protein</topology>
    </subcellularLocation>
</comment>
<dbReference type="InterPro" id="IPR020846">
    <property type="entry name" value="MFS_dom"/>
</dbReference>
<evidence type="ECO:0000256" key="4">
    <source>
        <dbReference type="ARBA" id="ARBA00022989"/>
    </source>
</evidence>
<feature type="transmembrane region" description="Helical" evidence="7">
    <location>
        <begin position="177"/>
        <end position="198"/>
    </location>
</feature>